<reference evidence="3" key="1">
    <citation type="submission" date="2023-05" db="EMBL/GenBank/DDBJ databases">
        <title>Mariniplasma microaerophilum sp. nov., a novel anaerobic mollicute isolated from terrestrial mud volcano, Taman Peninsula, Russia.</title>
        <authorList>
            <person name="Khomyakova M.A."/>
            <person name="Merkel A.Y."/>
            <person name="Slobodkin A.I."/>
        </authorList>
    </citation>
    <scope>NUCLEOTIDE SEQUENCE</scope>
    <source>
        <strain evidence="3">M4Ah</strain>
    </source>
</reference>
<dbReference type="PROSITE" id="PS50943">
    <property type="entry name" value="HTH_CROC1"/>
    <property type="match status" value="1"/>
</dbReference>
<evidence type="ECO:0000313" key="3">
    <source>
        <dbReference type="EMBL" id="MDI6453762.1"/>
    </source>
</evidence>
<dbReference type="EMBL" id="JASCXW010000057">
    <property type="protein sequence ID" value="MDI6453762.1"/>
    <property type="molecule type" value="Genomic_DNA"/>
</dbReference>
<dbReference type="InterPro" id="IPR001387">
    <property type="entry name" value="Cro/C1-type_HTH"/>
</dbReference>
<protein>
    <submittedName>
        <fullName evidence="3">XRE family transcriptional regulator</fullName>
    </submittedName>
</protein>
<dbReference type="InterPro" id="IPR010982">
    <property type="entry name" value="Lambda_DNA-bd_dom_sf"/>
</dbReference>
<comment type="similarity">
    <text evidence="1">Belongs to the short-chain fatty acyl-CoA assimilation regulator (ScfR) family.</text>
</comment>
<dbReference type="Pfam" id="PF01381">
    <property type="entry name" value="HTH_3"/>
    <property type="match status" value="1"/>
</dbReference>
<accession>A0AAW6UBP7</accession>
<feature type="domain" description="HTH cro/C1-type" evidence="2">
    <location>
        <begin position="11"/>
        <end position="65"/>
    </location>
</feature>
<evidence type="ECO:0000313" key="4">
    <source>
        <dbReference type="Proteomes" id="UP001431532"/>
    </source>
</evidence>
<organism evidence="3 4">
    <name type="scientific">Peloplasma aerotolerans</name>
    <dbReference type="NCBI Taxonomy" id="3044389"/>
    <lineage>
        <taxon>Bacteria</taxon>
        <taxon>Bacillati</taxon>
        <taxon>Mycoplasmatota</taxon>
        <taxon>Mollicutes</taxon>
        <taxon>Acholeplasmatales</taxon>
        <taxon>Acholeplasmataceae</taxon>
        <taxon>Peloplasma</taxon>
    </lineage>
</organism>
<dbReference type="SMART" id="SM00530">
    <property type="entry name" value="HTH_XRE"/>
    <property type="match status" value="1"/>
</dbReference>
<dbReference type="InterPro" id="IPR052345">
    <property type="entry name" value="Rad_response_metalloprotease"/>
</dbReference>
<evidence type="ECO:0000256" key="1">
    <source>
        <dbReference type="ARBA" id="ARBA00007227"/>
    </source>
</evidence>
<dbReference type="AlphaFoldDB" id="A0AAW6UBP7"/>
<dbReference type="PANTHER" id="PTHR43236:SF1">
    <property type="entry name" value="BLL7220 PROTEIN"/>
    <property type="match status" value="1"/>
</dbReference>
<dbReference type="InterPro" id="IPR010359">
    <property type="entry name" value="IrrE_HExxH"/>
</dbReference>
<dbReference type="GO" id="GO:0003677">
    <property type="term" value="F:DNA binding"/>
    <property type="evidence" value="ECO:0007669"/>
    <property type="project" value="InterPro"/>
</dbReference>
<gene>
    <name evidence="3" type="ORF">QJ521_09310</name>
</gene>
<sequence>MNVSLVIGNNIKELMDKEKLSLRKLSESIGVSHPTLKKYIDGSQPIDSEKLMKVALYFQKPFDYFFKEKHENVCFLFRADKPEKDIKNIDIDKLRNAIYSYIDIIGDSSYRYIPQKYSINISDDKKNVFNLISKIAIEQRRVANIENVIPENYFEVINNIGVNVIVRDFKNDNYFGASSFSNEFGSYIIINDSENIPEERKIFSLIHEYAHLLFHSEQYTDNEYNAFYVSGKYDLNEKIANKFAGYFLMPRNLVDMYIESKKHIDPIEMKKYFKVSIQTLYVMLYEYKVISKEIYTNFWKQINSAGYKTKEPHPLEKIDIQEKNNKLINKIKDLYFKEEISANKISEVLGTNTLDTRRLLKEWRNIDERYLSLG</sequence>
<keyword evidence="4" id="KW-1185">Reference proteome</keyword>
<dbReference type="PANTHER" id="PTHR43236">
    <property type="entry name" value="ANTITOXIN HIGA1"/>
    <property type="match status" value="1"/>
</dbReference>
<dbReference type="CDD" id="cd00093">
    <property type="entry name" value="HTH_XRE"/>
    <property type="match status" value="1"/>
</dbReference>
<dbReference type="SUPFAM" id="SSF47413">
    <property type="entry name" value="lambda repressor-like DNA-binding domains"/>
    <property type="match status" value="1"/>
</dbReference>
<name>A0AAW6UBP7_9MOLU</name>
<dbReference type="Gene3D" id="1.10.10.2910">
    <property type="match status" value="1"/>
</dbReference>
<comment type="caution">
    <text evidence="3">The sequence shown here is derived from an EMBL/GenBank/DDBJ whole genome shotgun (WGS) entry which is preliminary data.</text>
</comment>
<dbReference type="Pfam" id="PF06114">
    <property type="entry name" value="Peptidase_M78"/>
    <property type="match status" value="1"/>
</dbReference>
<dbReference type="RefSeq" id="WP_282840213.1">
    <property type="nucleotide sequence ID" value="NZ_JASCXW010000057.1"/>
</dbReference>
<evidence type="ECO:0000259" key="2">
    <source>
        <dbReference type="PROSITE" id="PS50943"/>
    </source>
</evidence>
<dbReference type="Proteomes" id="UP001431532">
    <property type="component" value="Unassembled WGS sequence"/>
</dbReference>
<proteinExistence type="inferred from homology"/>
<dbReference type="Gene3D" id="1.10.260.40">
    <property type="entry name" value="lambda repressor-like DNA-binding domains"/>
    <property type="match status" value="1"/>
</dbReference>